<dbReference type="RefSeq" id="WP_085121011.1">
    <property type="nucleotide sequence ID" value="NZ_FWZX01000001.1"/>
</dbReference>
<dbReference type="GO" id="GO:0046872">
    <property type="term" value="F:metal ion binding"/>
    <property type="evidence" value="ECO:0007669"/>
    <property type="project" value="UniProtKB-KW"/>
</dbReference>
<evidence type="ECO:0000313" key="4">
    <source>
        <dbReference type="EMBL" id="SME94590.1"/>
    </source>
</evidence>
<keyword evidence="1" id="KW-0645">Protease</keyword>
<evidence type="ECO:0000313" key="5">
    <source>
        <dbReference type="Proteomes" id="UP000192917"/>
    </source>
</evidence>
<evidence type="ECO:0000256" key="1">
    <source>
        <dbReference type="PIRNR" id="PIRNR006615"/>
    </source>
</evidence>
<organism evidence="4 5">
    <name type="scientific">Tistlia consotensis USBA 355</name>
    <dbReference type="NCBI Taxonomy" id="560819"/>
    <lineage>
        <taxon>Bacteria</taxon>
        <taxon>Pseudomonadati</taxon>
        <taxon>Pseudomonadota</taxon>
        <taxon>Alphaproteobacteria</taxon>
        <taxon>Rhodospirillales</taxon>
        <taxon>Rhodovibrionaceae</taxon>
        <taxon>Tistlia</taxon>
    </lineage>
</organism>
<dbReference type="PIRSF" id="PIRSF006615">
    <property type="entry name" value="Zn_crbxpep_Taq"/>
    <property type="match status" value="1"/>
</dbReference>
<name>A0A1Y6BD45_9PROT</name>
<comment type="function">
    <text evidence="1">Broad specificity carboxypetidase that releases amino acids sequentially from the C-terminus, including neutral, aromatic, polar and basic residues.</text>
</comment>
<evidence type="ECO:0000256" key="3">
    <source>
        <dbReference type="PIRSR" id="PIRSR006615-2"/>
    </source>
</evidence>
<feature type="binding site" evidence="2">
    <location>
        <position position="266"/>
    </location>
    <ligand>
        <name>Zn(2+)</name>
        <dbReference type="ChEBI" id="CHEBI:29105"/>
        <note>catalytic</note>
    </ligand>
</feature>
<keyword evidence="1 2" id="KW-0479">Metal-binding</keyword>
<dbReference type="PROSITE" id="PS52034">
    <property type="entry name" value="PEPTIDASE_M32"/>
    <property type="match status" value="1"/>
</dbReference>
<dbReference type="Proteomes" id="UP000192917">
    <property type="component" value="Unassembled WGS sequence"/>
</dbReference>
<protein>
    <recommendedName>
        <fullName evidence="1">Metal-dependent carboxypeptidase</fullName>
        <ecNumber evidence="1">3.4.17.19</ecNumber>
    </recommendedName>
</protein>
<dbReference type="GO" id="GO:0006508">
    <property type="term" value="P:proteolysis"/>
    <property type="evidence" value="ECO:0007669"/>
    <property type="project" value="UniProtKB-UniRule"/>
</dbReference>
<dbReference type="CDD" id="cd06460">
    <property type="entry name" value="M32_Taq"/>
    <property type="match status" value="1"/>
</dbReference>
<dbReference type="GO" id="GO:0004181">
    <property type="term" value="F:metallocarboxypeptidase activity"/>
    <property type="evidence" value="ECO:0007669"/>
    <property type="project" value="UniProtKB-UniRule"/>
</dbReference>
<dbReference type="EMBL" id="FWZX01000001">
    <property type="protein sequence ID" value="SME94590.1"/>
    <property type="molecule type" value="Genomic_DNA"/>
</dbReference>
<dbReference type="AlphaFoldDB" id="A0A1Y6BD45"/>
<dbReference type="SUPFAM" id="SSF55486">
    <property type="entry name" value="Metalloproteases ('zincins'), catalytic domain"/>
    <property type="match status" value="1"/>
</dbReference>
<keyword evidence="1" id="KW-0378">Hydrolase</keyword>
<gene>
    <name evidence="4" type="ORF">SAMN05428998_101697</name>
</gene>
<keyword evidence="5" id="KW-1185">Reference proteome</keyword>
<keyword evidence="1 4" id="KW-0121">Carboxypeptidase</keyword>
<dbReference type="PANTHER" id="PTHR34217">
    <property type="entry name" value="METAL-DEPENDENT CARBOXYPEPTIDASE"/>
    <property type="match status" value="1"/>
</dbReference>
<dbReference type="Gene3D" id="1.10.1370.30">
    <property type="match status" value="1"/>
</dbReference>
<accession>A0A1Y6BD45</accession>
<dbReference type="STRING" id="560819.SAMN05428998_101697"/>
<dbReference type="Pfam" id="PF02074">
    <property type="entry name" value="Peptidase_M32"/>
    <property type="match status" value="1"/>
</dbReference>
<dbReference type="PANTHER" id="PTHR34217:SF1">
    <property type="entry name" value="CARBOXYPEPTIDASE 1"/>
    <property type="match status" value="1"/>
</dbReference>
<feature type="binding site" evidence="2">
    <location>
        <position position="270"/>
    </location>
    <ligand>
        <name>Zn(2+)</name>
        <dbReference type="ChEBI" id="CHEBI:29105"/>
        <note>catalytic</note>
    </ligand>
</feature>
<keyword evidence="1" id="KW-0482">Metalloprotease</keyword>
<dbReference type="PRINTS" id="PR00998">
    <property type="entry name" value="CRBOXYPTASET"/>
</dbReference>
<feature type="binding site" evidence="2">
    <location>
        <position position="296"/>
    </location>
    <ligand>
        <name>Zn(2+)</name>
        <dbReference type="ChEBI" id="CHEBI:29105"/>
        <note>catalytic</note>
    </ligand>
</feature>
<feature type="active site" description="Proton donor/acceptor" evidence="3">
    <location>
        <position position="267"/>
    </location>
</feature>
<proteinExistence type="inferred from homology"/>
<reference evidence="4 5" key="1">
    <citation type="submission" date="2017-04" db="EMBL/GenBank/DDBJ databases">
        <authorList>
            <person name="Afonso C.L."/>
            <person name="Miller P.J."/>
            <person name="Scott M.A."/>
            <person name="Spackman E."/>
            <person name="Goraichik I."/>
            <person name="Dimitrov K.M."/>
            <person name="Suarez D.L."/>
            <person name="Swayne D.E."/>
        </authorList>
    </citation>
    <scope>NUCLEOTIDE SEQUENCE [LARGE SCALE GENOMIC DNA]</scope>
    <source>
        <strain evidence="4 5">USBA 355</strain>
    </source>
</reference>
<dbReference type="InterPro" id="IPR001333">
    <property type="entry name" value="Peptidase_M32_Taq"/>
</dbReference>
<keyword evidence="2" id="KW-0862">Zinc</keyword>
<sequence>MNETPYSRLEARFRRRQALDEAAGMLQWDWAAMMPAGGAAARAEQLAVLEVLSHEMLTAPETEELLDASEAEAPALGPWQRANLGEMRREWRHGTALDAGLVEALSRASQRCELAWRQARAESDYAAVKPLLAELLTLVRRKAEAKAAALGLSPYEALVDAYEPGLRVSDIDPLFDDLAGFLPDFLGAVLERQAARPAGELPPGPFPAEHQKRLAERLMAAIGFDFEHGRLDTSAHPFCGGVSEDVRITTRYDEADFASAMMGVLHETGHALYERGLPAAWRLQPVGRARGMAMHESQSLLMEMQACRSPEFVGFLAPLAREAFGGSGPLWEPENLLRLYHRVEPGFIRVEADEVTYPAHIILRYRLERALVADELSLDDLPGAWNEGFHRLLGMTPPDDRLGCLQDIHWYDGAFGYFPTYTLGALIAAQLFDAARRARPEIPQAIGRGDFTPLLGWLREKVHGEASRWSTAELVGRASGKPLDPGVFKAHLKARYLDS</sequence>
<evidence type="ECO:0000256" key="2">
    <source>
        <dbReference type="PIRSR" id="PIRSR006615-1"/>
    </source>
</evidence>
<comment type="catalytic activity">
    <reaction evidence="1">
        <text>Release of a C-terminal amino acid with broad specificity, except for -Pro.</text>
        <dbReference type="EC" id="3.4.17.19"/>
    </reaction>
</comment>
<dbReference type="EC" id="3.4.17.19" evidence="1"/>
<comment type="cofactor">
    <cofactor evidence="2">
        <name>Zn(2+)</name>
        <dbReference type="ChEBI" id="CHEBI:29105"/>
    </cofactor>
    <text evidence="2">Binds 1 zinc ion per subunit.</text>
</comment>
<comment type="similarity">
    <text evidence="1">Belongs to the peptidase M32 family.</text>
</comment>